<feature type="domain" description="Hemerythrin-like" evidence="1">
    <location>
        <begin position="20"/>
        <end position="144"/>
    </location>
</feature>
<evidence type="ECO:0000259" key="1">
    <source>
        <dbReference type="Pfam" id="PF01814"/>
    </source>
</evidence>
<keyword evidence="3" id="KW-0614">Plasmid</keyword>
<dbReference type="CDD" id="cd07812">
    <property type="entry name" value="SRPBCC"/>
    <property type="match status" value="1"/>
</dbReference>
<dbReference type="Gene3D" id="1.20.120.520">
    <property type="entry name" value="nmb1532 protein domain like"/>
    <property type="match status" value="1"/>
</dbReference>
<dbReference type="AlphaFoldDB" id="A0AAX3YUZ8"/>
<dbReference type="Pfam" id="PF10604">
    <property type="entry name" value="Polyketide_cyc2"/>
    <property type="match status" value="1"/>
</dbReference>
<dbReference type="EMBL" id="JAPWIS010000010">
    <property type="protein sequence ID" value="MCZ4586025.1"/>
    <property type="molecule type" value="Genomic_DNA"/>
</dbReference>
<organism evidence="3 5">
    <name type="scientific">Rhodococcus opacus</name>
    <name type="common">Nocardia opaca</name>
    <dbReference type="NCBI Taxonomy" id="37919"/>
    <lineage>
        <taxon>Bacteria</taxon>
        <taxon>Bacillati</taxon>
        <taxon>Actinomycetota</taxon>
        <taxon>Actinomycetes</taxon>
        <taxon>Mycobacteriales</taxon>
        <taxon>Nocardiaceae</taxon>
        <taxon>Rhodococcus</taxon>
    </lineage>
</organism>
<keyword evidence="4" id="KW-1185">Reference proteome</keyword>
<dbReference type="CDD" id="cd12108">
    <property type="entry name" value="Hr-like"/>
    <property type="match status" value="1"/>
</dbReference>
<geneLocation type="plasmid" evidence="3 5">
    <name>pRho-VOC14-L</name>
</geneLocation>
<sequence length="406" mass="46306">MNTATDPDGPADTRVMGIVHSALRRDLARARSALTERPYPFDAQRVAIAEHLIWMMNFLRNHHRSEDEHLYPLVRARNRGARALLDDMDHDHRSIVPAMEALERAATSYRDSADARGEVVAAVDVLSESLLPHLAREEREMMPAVSATITDTEWRHWDEEYNIKPKGPIELFDEGLFIIDSAEPDDALAITELVPPIPRWLMLNVMIRRYRAGAFRRWRTPQFSPLRAQLRGRSETTSTACPTTVWSVLADVTRVGEWSHECRRARWLDGATAPGVGERFRGSSKSGLMRWSRSCTFTELDAPHEMVWITHGGIYGDSTEWRFILDSDGTGTRIEQSFRVLSLPRWFDRMISLTVPAHHDRGNALHGDLVRLARLAERDQESGPRLLPNIEASAHRTENTLRTRPM</sequence>
<proteinExistence type="predicted"/>
<dbReference type="InterPro" id="IPR019587">
    <property type="entry name" value="Polyketide_cyclase/dehydratase"/>
</dbReference>
<evidence type="ECO:0000313" key="4">
    <source>
        <dbReference type="Proteomes" id="UP001066327"/>
    </source>
</evidence>
<dbReference type="RefSeq" id="WP_061040516.1">
    <property type="nucleotide sequence ID" value="NZ_CP130956.1"/>
</dbReference>
<dbReference type="Proteomes" id="UP001231166">
    <property type="component" value="Plasmid pRho-VOC14-L"/>
</dbReference>
<dbReference type="SUPFAM" id="SSF55961">
    <property type="entry name" value="Bet v1-like"/>
    <property type="match status" value="1"/>
</dbReference>
<protein>
    <submittedName>
        <fullName evidence="3">Hemerythrin domain-containing protein</fullName>
    </submittedName>
</protein>
<dbReference type="InterPro" id="IPR023393">
    <property type="entry name" value="START-like_dom_sf"/>
</dbReference>
<name>A0AAX3YUZ8_RHOOP</name>
<dbReference type="Proteomes" id="UP001066327">
    <property type="component" value="Unassembled WGS sequence"/>
</dbReference>
<dbReference type="Gene3D" id="3.30.530.20">
    <property type="match status" value="1"/>
</dbReference>
<gene>
    <name evidence="2" type="ORF">O4328_20390</name>
    <name evidence="3" type="ORF">Q5707_42005</name>
</gene>
<evidence type="ECO:0000313" key="5">
    <source>
        <dbReference type="Proteomes" id="UP001231166"/>
    </source>
</evidence>
<accession>A0AAX3YUZ8</accession>
<reference evidence="3" key="2">
    <citation type="submission" date="2023-07" db="EMBL/GenBank/DDBJ databases">
        <title>Genomic analysis of Rhodococcus opacus VOC-14 with glycol ethers degradation activity.</title>
        <authorList>
            <person name="Narkevich D.A."/>
            <person name="Hlushen A.M."/>
            <person name="Akhremchuk A.E."/>
            <person name="Sikolenko M.A."/>
            <person name="Valentovich L.N."/>
        </authorList>
    </citation>
    <scope>NUCLEOTIDE SEQUENCE</scope>
    <source>
        <strain evidence="3">VOC-14</strain>
        <plasmid evidence="3">pRho-VOC14-L</plasmid>
    </source>
</reference>
<reference evidence="2" key="1">
    <citation type="submission" date="2022-12" db="EMBL/GenBank/DDBJ databases">
        <authorList>
            <person name="Krivoruchko A.V."/>
            <person name="Elkin A."/>
        </authorList>
    </citation>
    <scope>NUCLEOTIDE SEQUENCE</scope>
    <source>
        <strain evidence="2">IEGM 249</strain>
    </source>
</reference>
<evidence type="ECO:0000313" key="3">
    <source>
        <dbReference type="EMBL" id="WLF52024.1"/>
    </source>
</evidence>
<dbReference type="InterPro" id="IPR012312">
    <property type="entry name" value="Hemerythrin-like"/>
</dbReference>
<dbReference type="Pfam" id="PF01814">
    <property type="entry name" value="Hemerythrin"/>
    <property type="match status" value="1"/>
</dbReference>
<evidence type="ECO:0000313" key="2">
    <source>
        <dbReference type="EMBL" id="MCZ4586025.1"/>
    </source>
</evidence>
<dbReference type="EMBL" id="CP130956">
    <property type="protein sequence ID" value="WLF52024.1"/>
    <property type="molecule type" value="Genomic_DNA"/>
</dbReference>